<name>A0A9W9N9T4_9EURO</name>
<dbReference type="Proteomes" id="UP001150904">
    <property type="component" value="Unassembled WGS sequence"/>
</dbReference>
<comment type="similarity">
    <text evidence="1">Belongs to the MDM20/NAA25 family.</text>
</comment>
<comment type="caution">
    <text evidence="3">The sequence shown here is derived from an EMBL/GenBank/DDBJ whole genome shotgun (WGS) entry which is preliminary data.</text>
</comment>
<dbReference type="EMBL" id="JAPQKR010000005">
    <property type="protein sequence ID" value="KAJ5215950.1"/>
    <property type="molecule type" value="Genomic_DNA"/>
</dbReference>
<accession>A0A9W9N9T4</accession>
<proteinExistence type="inferred from homology"/>
<dbReference type="RefSeq" id="XP_058311763.1">
    <property type="nucleotide sequence ID" value="XM_058449419.1"/>
</dbReference>
<gene>
    <name evidence="3" type="ORF">N7498_002357</name>
</gene>
<dbReference type="Pfam" id="PF09797">
    <property type="entry name" value="NatB_MDM20"/>
    <property type="match status" value="1"/>
</dbReference>
<dbReference type="GO" id="GO:0031416">
    <property type="term" value="C:NatB complex"/>
    <property type="evidence" value="ECO:0007669"/>
    <property type="project" value="TreeGrafter"/>
</dbReference>
<feature type="region of interest" description="Disordered" evidence="2">
    <location>
        <begin position="448"/>
        <end position="469"/>
    </location>
</feature>
<dbReference type="OrthoDB" id="1874341at2759"/>
<dbReference type="InterPro" id="IPR019183">
    <property type="entry name" value="NAA25_NatB_aux_su"/>
</dbReference>
<keyword evidence="4" id="KW-1185">Reference proteome</keyword>
<evidence type="ECO:0000256" key="2">
    <source>
        <dbReference type="SAM" id="MobiDB-lite"/>
    </source>
</evidence>
<dbReference type="PANTHER" id="PTHR22767">
    <property type="entry name" value="N-TERMINAL ACETYLTRANSFERASE-RELATED"/>
    <property type="match status" value="1"/>
</dbReference>
<organism evidence="3 4">
    <name type="scientific">Penicillium cinerascens</name>
    <dbReference type="NCBI Taxonomy" id="70096"/>
    <lineage>
        <taxon>Eukaryota</taxon>
        <taxon>Fungi</taxon>
        <taxon>Dikarya</taxon>
        <taxon>Ascomycota</taxon>
        <taxon>Pezizomycotina</taxon>
        <taxon>Eurotiomycetes</taxon>
        <taxon>Eurotiomycetidae</taxon>
        <taxon>Eurotiales</taxon>
        <taxon>Aspergillaceae</taxon>
        <taxon>Penicillium</taxon>
    </lineage>
</organism>
<protein>
    <recommendedName>
        <fullName evidence="5">Cytoskeleton organization protein</fullName>
    </recommendedName>
</protein>
<evidence type="ECO:0000256" key="1">
    <source>
        <dbReference type="ARBA" id="ARBA00006298"/>
    </source>
</evidence>
<reference evidence="3" key="1">
    <citation type="submission" date="2022-12" db="EMBL/GenBank/DDBJ databases">
        <authorList>
            <person name="Petersen C."/>
        </authorList>
    </citation>
    <scope>NUCLEOTIDE SEQUENCE</scope>
    <source>
        <strain evidence="3">IBT 15544</strain>
    </source>
</reference>
<dbReference type="PANTHER" id="PTHR22767:SF3">
    <property type="entry name" value="N-ALPHA-ACETYLTRANSFERASE 25, NATB AUXILIARY SUBUNIT"/>
    <property type="match status" value="1"/>
</dbReference>
<dbReference type="AlphaFoldDB" id="A0A9W9N9T4"/>
<reference evidence="3" key="2">
    <citation type="journal article" date="2023" name="IMA Fungus">
        <title>Comparative genomic study of the Penicillium genus elucidates a diverse pangenome and 15 lateral gene transfer events.</title>
        <authorList>
            <person name="Petersen C."/>
            <person name="Sorensen T."/>
            <person name="Nielsen M.R."/>
            <person name="Sondergaard T.E."/>
            <person name="Sorensen J.L."/>
            <person name="Fitzpatrick D.A."/>
            <person name="Frisvad J.C."/>
            <person name="Nielsen K.L."/>
        </authorList>
    </citation>
    <scope>NUCLEOTIDE SEQUENCE</scope>
    <source>
        <strain evidence="3">IBT 15544</strain>
    </source>
</reference>
<evidence type="ECO:0000313" key="3">
    <source>
        <dbReference type="EMBL" id="KAJ5215950.1"/>
    </source>
</evidence>
<evidence type="ECO:0000313" key="4">
    <source>
        <dbReference type="Proteomes" id="UP001150904"/>
    </source>
</evidence>
<evidence type="ECO:0008006" key="5">
    <source>
        <dbReference type="Google" id="ProtNLM"/>
    </source>
</evidence>
<dbReference type="GeneID" id="83176720"/>
<sequence>MAPANDAVFLRRNNQVQDAIDGQNLKQALQLVEKRMKKGEDTRFLKAWKAHILFLHADDAHKQRGIAETLELCNAEPPTTDLDTLEKLFLTLQKLDGHGETRSSLWEKAAKVKPQVLDIQLEWFTTSFESNDWKSAQKAAMSLQKNFPKERKYYFWAIVLTHLLATDAASSETERKLFGTLAYRMISKAAADVPVNPADLLSHPRAIQSSEELRLLVKIFESQKQHAEIVKILDSKNLGLKSRIVRRDKNFLICKATALASGGLWEEGLAFVKDLYTVNEDGKIKKNLREIDDWGIWSLLVEAVRNIKTPGIAAETQKFIEEFIKAQPKSRNAALAHVDSAFLGMQLGEMTPDDVLSACQRYADQHKHKLYVFGDLRRALADDRNAMSKIADYLANCKQDDNNSIVPMINSLKLSYCLNISGAEDGSSKDKVEAFVSQCMKLYQSCAGNGSPEKTKEEKESASATESQPRDDLCILAAMAFLRASETGETQARVPDSALIRAAGILERLLLDSPHNYQARLLLIRIYLLLGAGSLAMSTFSKLSVKQIQYETVAHNLFTRLATIHPHSAPPVEGAEYKDFDPQAAFVQGLNFYRNSEVSTLKFRTRCMNEGSFVNAEEMVQLRERLRNSICRRMMALEVRRSQRLAGGDPMTRYDDIARNISPATDNRDYDVFMDCEYPGNPTFEERMRVGPIPKENWLASGRVTDQMYSVLKGIALQRPLAPEMDLPAIENLAISEGVDDETATEKEAAKIHTEVLKVAVFMAGSKTTTLAQADKSLGVVEDWLNLKKKDLTLDTSDVSPLIATTAFYLSDVPTAPTWRFFHSVFTLLDTLKALSQLATLSSRKGSKAVKLPKDRVDRLSALVTDIFELVRTNAKALKQRVSTSGVLNGLINLVGHGDPSIKYSQELQQALEATLDGSALEVFCGSLMESWEEALDGVMGVRI</sequence>